<reference evidence="2 3" key="1">
    <citation type="submission" date="2016-10" db="EMBL/GenBank/DDBJ databases">
        <authorList>
            <person name="Varghese N."/>
            <person name="Submissions S."/>
        </authorList>
    </citation>
    <scope>NUCLEOTIDE SEQUENCE [LARGE SCALE GENOMIC DNA]</scope>
    <source>
        <strain evidence="2 3">WG10</strain>
    </source>
</reference>
<name>A0A1G6MN78_9FIRM</name>
<dbReference type="EMBL" id="FMYT01000009">
    <property type="protein sequence ID" value="SDC57003.1"/>
    <property type="molecule type" value="Genomic_DNA"/>
</dbReference>
<dbReference type="AlphaFoldDB" id="A0A1G6MN78"/>
<feature type="domain" description="IrrE N-terminal-like" evidence="1">
    <location>
        <begin position="35"/>
        <end position="163"/>
    </location>
</feature>
<evidence type="ECO:0000313" key="2">
    <source>
        <dbReference type="EMBL" id="SDC57003.1"/>
    </source>
</evidence>
<gene>
    <name evidence="2" type="ORF">SAMN04488597_10912</name>
</gene>
<dbReference type="InterPro" id="IPR010359">
    <property type="entry name" value="IrrE_HExxH"/>
</dbReference>
<organism evidence="2 3">
    <name type="scientific">Halanaerobium congolense</name>
    <dbReference type="NCBI Taxonomy" id="54121"/>
    <lineage>
        <taxon>Bacteria</taxon>
        <taxon>Bacillati</taxon>
        <taxon>Bacillota</taxon>
        <taxon>Clostridia</taxon>
        <taxon>Halanaerobiales</taxon>
        <taxon>Halanaerobiaceae</taxon>
        <taxon>Halanaerobium</taxon>
    </lineage>
</organism>
<dbReference type="PANTHER" id="PTHR43236:SF2">
    <property type="entry name" value="BLL0069 PROTEIN"/>
    <property type="match status" value="1"/>
</dbReference>
<dbReference type="Pfam" id="PF06114">
    <property type="entry name" value="Peptidase_M78"/>
    <property type="match status" value="1"/>
</dbReference>
<protein>
    <recommendedName>
        <fullName evidence="1">IrrE N-terminal-like domain-containing protein</fullName>
    </recommendedName>
</protein>
<evidence type="ECO:0000259" key="1">
    <source>
        <dbReference type="Pfam" id="PF06114"/>
    </source>
</evidence>
<sequence>MPNLLEQKAKIRANQIREKLGFFKEPVTNIFELIESLNILLTKKPLNNSSISAYFLHYKNNYLFFINSAHTLGRQHFSAAHEIYHYYFDKELNGTICDTFKFKNQRNESETLADYFAVHFLMPEDGIYKFFNIVGDQVININKIIKAQNYFKVSFKAMLVRLKVLELIDEDQYNEFSNIHLNSTFAKLGYSRELILPTNDIYIPQSYLEILNDNYEQNKITENAYKEYLADVGLSIKDILVKEEVEDIVEESSFDY</sequence>
<dbReference type="RefSeq" id="WP_114458445.1">
    <property type="nucleotide sequence ID" value="NZ_FMYT01000009.1"/>
</dbReference>
<proteinExistence type="predicted"/>
<dbReference type="Gene3D" id="1.10.10.2910">
    <property type="match status" value="1"/>
</dbReference>
<dbReference type="PANTHER" id="PTHR43236">
    <property type="entry name" value="ANTITOXIN HIGA1"/>
    <property type="match status" value="1"/>
</dbReference>
<accession>A0A1G6MN78</accession>
<dbReference type="Proteomes" id="UP000324896">
    <property type="component" value="Unassembled WGS sequence"/>
</dbReference>
<dbReference type="InterPro" id="IPR052345">
    <property type="entry name" value="Rad_response_metalloprotease"/>
</dbReference>
<evidence type="ECO:0000313" key="3">
    <source>
        <dbReference type="Proteomes" id="UP000324896"/>
    </source>
</evidence>